<dbReference type="PANTHER" id="PTHR15887">
    <property type="entry name" value="TRANSMEMBRANE PROTEIN 69"/>
    <property type="match status" value="1"/>
</dbReference>
<dbReference type="EMBL" id="DS995802">
    <property type="protein sequence ID" value="EGE09359.1"/>
    <property type="molecule type" value="Genomic_DNA"/>
</dbReference>
<dbReference type="VEuPathDB" id="FungiDB:TEQG_08335"/>
<keyword evidence="1" id="KW-1133">Transmembrane helix</keyword>
<dbReference type="Pfam" id="PF11911">
    <property type="entry name" value="DUF3429"/>
    <property type="match status" value="1"/>
</dbReference>
<evidence type="ECO:0000313" key="2">
    <source>
        <dbReference type="EMBL" id="EGE09359.1"/>
    </source>
</evidence>
<dbReference type="Proteomes" id="UP000009169">
    <property type="component" value="Unassembled WGS sequence"/>
</dbReference>
<feature type="transmembrane region" description="Helical" evidence="1">
    <location>
        <begin position="196"/>
        <end position="224"/>
    </location>
</feature>
<feature type="transmembrane region" description="Helical" evidence="1">
    <location>
        <begin position="108"/>
        <end position="131"/>
    </location>
</feature>
<gene>
    <name evidence="2" type="ORF">TEQG_08335</name>
</gene>
<protein>
    <recommendedName>
        <fullName evidence="4">Mitochondrial inner membrane protein 1</fullName>
    </recommendedName>
</protein>
<dbReference type="PANTHER" id="PTHR15887:SF1">
    <property type="entry name" value="TRANSMEMBRANE PROTEIN 69"/>
    <property type="match status" value="1"/>
</dbReference>
<keyword evidence="1" id="KW-0472">Membrane</keyword>
<evidence type="ECO:0000313" key="3">
    <source>
        <dbReference type="Proteomes" id="UP000009169"/>
    </source>
</evidence>
<evidence type="ECO:0008006" key="4">
    <source>
        <dbReference type="Google" id="ProtNLM"/>
    </source>
</evidence>
<keyword evidence="1" id="KW-0812">Transmembrane</keyword>
<keyword evidence="3" id="KW-1185">Reference proteome</keyword>
<feature type="transmembrane region" description="Helical" evidence="1">
    <location>
        <begin position="244"/>
        <end position="263"/>
    </location>
</feature>
<dbReference type="OrthoDB" id="194289at2759"/>
<reference evidence="3" key="1">
    <citation type="journal article" date="2012" name="MBio">
        <title>Comparative genome analysis of Trichophyton rubrum and related dermatophytes reveals candidate genes involved in infection.</title>
        <authorList>
            <person name="Martinez D.A."/>
            <person name="Oliver B.G."/>
            <person name="Graeser Y."/>
            <person name="Goldberg J.M."/>
            <person name="Li W."/>
            <person name="Martinez-Rossi N.M."/>
            <person name="Monod M."/>
            <person name="Shelest E."/>
            <person name="Barton R.C."/>
            <person name="Birch E."/>
            <person name="Brakhage A.A."/>
            <person name="Chen Z."/>
            <person name="Gurr S.J."/>
            <person name="Heiman D."/>
            <person name="Heitman J."/>
            <person name="Kosti I."/>
            <person name="Rossi A."/>
            <person name="Saif S."/>
            <person name="Samalova M."/>
            <person name="Saunders C.W."/>
            <person name="Shea T."/>
            <person name="Summerbell R.C."/>
            <person name="Xu J."/>
            <person name="Young S."/>
            <person name="Zeng Q."/>
            <person name="Birren B.W."/>
            <person name="Cuomo C.A."/>
            <person name="White T.C."/>
        </authorList>
    </citation>
    <scope>NUCLEOTIDE SEQUENCE [LARGE SCALE GENOMIC DNA]</scope>
    <source>
        <strain evidence="3">ATCC MYA-4606 / CBS 127.97</strain>
    </source>
</reference>
<dbReference type="HOGENOM" id="CLU_045137_0_0_1"/>
<accession>F2Q5E1</accession>
<dbReference type="AlphaFoldDB" id="F2Q5E1"/>
<dbReference type="eggNOG" id="ENOG502RY8Z">
    <property type="taxonomic scope" value="Eukaryota"/>
</dbReference>
<proteinExistence type="predicted"/>
<evidence type="ECO:0000256" key="1">
    <source>
        <dbReference type="SAM" id="Phobius"/>
    </source>
</evidence>
<organism evidence="2 3">
    <name type="scientific">Trichophyton equinum (strain ATCC MYA-4606 / CBS 127.97)</name>
    <name type="common">Horse ringworm fungus</name>
    <dbReference type="NCBI Taxonomy" id="559882"/>
    <lineage>
        <taxon>Eukaryota</taxon>
        <taxon>Fungi</taxon>
        <taxon>Dikarya</taxon>
        <taxon>Ascomycota</taxon>
        <taxon>Pezizomycotina</taxon>
        <taxon>Eurotiomycetes</taxon>
        <taxon>Eurotiomycetidae</taxon>
        <taxon>Onygenales</taxon>
        <taxon>Arthrodermataceae</taxon>
        <taxon>Trichophyton</taxon>
    </lineage>
</organism>
<feature type="transmembrane region" description="Helical" evidence="1">
    <location>
        <begin position="162"/>
        <end position="184"/>
    </location>
</feature>
<sequence length="304" mass="33240">MLYRTAAARSVLRAVSSSNASIARSAWTNTAFKAQLTTSARQWAGPRSTSMALSPFRQPVTTALVRYSSTEAKKSLIEEPDVDMMAGVKNDVKVIKDTFSLEGVPKEALYYGLAGVVPYVVTSLQTVFLSWEMNNAVTLGTTQYISVETAQAMMNLIEPIQVGYGAVILSFLGAVHWGMEWAGYGGKHGFRRYTTGVVAPAVAWPTLLLPVEYALITQFFAFTFLYYNDTRAAVKGWVPAWYGMYRFVLTFVVGATIVCSLVGREQLASHFTSEHGITEKVKALQAARQKDLAKAQAAAAEEAE</sequence>
<name>F2Q5E1_TRIEC</name>
<dbReference type="InterPro" id="IPR021836">
    <property type="entry name" value="DUF3429"/>
</dbReference>